<organism evidence="16 17">
    <name type="scientific">Candidatus Wolfebacteria bacterium RIFCSPLOWO2_01_FULL_45_19</name>
    <dbReference type="NCBI Taxonomy" id="1802557"/>
    <lineage>
        <taxon>Bacteria</taxon>
        <taxon>Candidatus Wolfeibacteriota</taxon>
    </lineage>
</organism>
<dbReference type="Pfam" id="PF02403">
    <property type="entry name" value="Seryl_tRNA_N"/>
    <property type="match status" value="1"/>
</dbReference>
<keyword evidence="8 12" id="KW-0648">Protein biosynthesis</keyword>
<feature type="binding site" evidence="12">
    <location>
        <position position="266"/>
    </location>
    <ligand>
        <name>ATP</name>
        <dbReference type="ChEBI" id="CHEBI:30616"/>
    </ligand>
</feature>
<protein>
    <recommendedName>
        <fullName evidence="12">Serine--tRNA ligase</fullName>
        <ecNumber evidence="12">6.1.1.11</ecNumber>
    </recommendedName>
    <alternativeName>
        <fullName evidence="12">Seryl-tRNA synthetase</fullName>
        <shortName evidence="12">SerRS</shortName>
    </alternativeName>
    <alternativeName>
        <fullName evidence="12">Seryl-tRNA(Ser/Sec) synthetase</fullName>
    </alternativeName>
</protein>
<dbReference type="Gene3D" id="3.30.930.10">
    <property type="entry name" value="Bira Bifunctional Protein, Domain 2"/>
    <property type="match status" value="1"/>
</dbReference>
<dbReference type="InterPro" id="IPR015866">
    <property type="entry name" value="Ser-tRNA-synth_1_N"/>
</dbReference>
<dbReference type="HAMAP" id="MF_00176">
    <property type="entry name" value="Ser_tRNA_synth_type1"/>
    <property type="match status" value="1"/>
</dbReference>
<dbReference type="GO" id="GO:0004828">
    <property type="term" value="F:serine-tRNA ligase activity"/>
    <property type="evidence" value="ECO:0007669"/>
    <property type="project" value="UniProtKB-UniRule"/>
</dbReference>
<dbReference type="NCBIfam" id="TIGR00414">
    <property type="entry name" value="serS"/>
    <property type="match status" value="1"/>
</dbReference>
<dbReference type="EMBL" id="MGIR01000010">
    <property type="protein sequence ID" value="OGM90651.1"/>
    <property type="molecule type" value="Genomic_DNA"/>
</dbReference>
<keyword evidence="6 12" id="KW-0547">Nucleotide-binding</keyword>
<keyword evidence="9 12" id="KW-0030">Aminoacyl-tRNA synthetase</keyword>
<dbReference type="PIRSF" id="PIRSF001529">
    <property type="entry name" value="Ser-tRNA-synth_IIa"/>
    <property type="match status" value="1"/>
</dbReference>
<evidence type="ECO:0000256" key="1">
    <source>
        <dbReference type="ARBA" id="ARBA00004496"/>
    </source>
</evidence>
<feature type="binding site" evidence="12 14">
    <location>
        <begin position="337"/>
        <end position="340"/>
    </location>
    <ligand>
        <name>ATP</name>
        <dbReference type="ChEBI" id="CHEBI:30616"/>
    </ligand>
</feature>
<sequence>MLDPNRIRKNPDEVKTALKNRGLSVKLVDDFLLIDGEWRAANVEVDKLRAGQKRLSSPLIVEEARKNKETLRPKEKELAALAAKRGALLEEFPNIPFSDVPVGKSEKDNKVIREKGARPQFSFKPREYMEVDAAKKMIDTERASKVSGSRFGYLVGDAVLLEFALVRLAFEKLVSNGFIPVIPPVMIRPEAYKGMGRLAGDQKEERYYLEKDDIYLVGSSEHTLGPLHMGEVLDEKTLPRRYAGFSTCFRREAGSYGKDTKGILRVHQFDKVEMFSFAKPEDSDNEHKFLLSCQEELMNELELPYRVVEICTGDMGWTDARQYDIEVWLPGQNQYRESHSCSNTTDFQARGISARYKETRDKRQETSYLHMLNATALAIGRILIAIIENYQTEKSAIKVPKALQSYVGKEEIS</sequence>
<feature type="binding site" evidence="12 14">
    <location>
        <begin position="250"/>
        <end position="252"/>
    </location>
    <ligand>
        <name>ATP</name>
        <dbReference type="ChEBI" id="CHEBI:30616"/>
    </ligand>
</feature>
<dbReference type="PROSITE" id="PS50862">
    <property type="entry name" value="AA_TRNA_LIGASE_II"/>
    <property type="match status" value="1"/>
</dbReference>
<comment type="catalytic activity">
    <reaction evidence="10 12">
        <text>tRNA(Sec) + L-serine + ATP = L-seryl-tRNA(Sec) + AMP + diphosphate + H(+)</text>
        <dbReference type="Rhea" id="RHEA:42580"/>
        <dbReference type="Rhea" id="RHEA-COMP:9742"/>
        <dbReference type="Rhea" id="RHEA-COMP:10128"/>
        <dbReference type="ChEBI" id="CHEBI:15378"/>
        <dbReference type="ChEBI" id="CHEBI:30616"/>
        <dbReference type="ChEBI" id="CHEBI:33019"/>
        <dbReference type="ChEBI" id="CHEBI:33384"/>
        <dbReference type="ChEBI" id="CHEBI:78442"/>
        <dbReference type="ChEBI" id="CHEBI:78533"/>
        <dbReference type="ChEBI" id="CHEBI:456215"/>
        <dbReference type="EC" id="6.1.1.11"/>
    </reaction>
</comment>
<evidence type="ECO:0000256" key="5">
    <source>
        <dbReference type="ARBA" id="ARBA00022598"/>
    </source>
</evidence>
<dbReference type="GO" id="GO:0006434">
    <property type="term" value="P:seryl-tRNA aminoacylation"/>
    <property type="evidence" value="ECO:0007669"/>
    <property type="project" value="UniProtKB-UniRule"/>
</dbReference>
<dbReference type="UniPathway" id="UPA00906">
    <property type="reaction ID" value="UER00895"/>
</dbReference>
<dbReference type="SUPFAM" id="SSF46589">
    <property type="entry name" value="tRNA-binding arm"/>
    <property type="match status" value="1"/>
</dbReference>
<dbReference type="PANTHER" id="PTHR43697:SF1">
    <property type="entry name" value="SERINE--TRNA LIGASE"/>
    <property type="match status" value="1"/>
</dbReference>
<evidence type="ECO:0000256" key="14">
    <source>
        <dbReference type="PIRSR" id="PIRSR001529-2"/>
    </source>
</evidence>
<evidence type="ECO:0000256" key="8">
    <source>
        <dbReference type="ARBA" id="ARBA00022917"/>
    </source>
</evidence>
<dbReference type="GO" id="GO:0016260">
    <property type="term" value="P:selenocysteine biosynthetic process"/>
    <property type="evidence" value="ECO:0007669"/>
    <property type="project" value="UniProtKB-UniRule"/>
</dbReference>
<comment type="similarity">
    <text evidence="3 12">Belongs to the class-II aminoacyl-tRNA synthetase family. Type-1 seryl-tRNA synthetase subfamily.</text>
</comment>
<dbReference type="InterPro" id="IPR010978">
    <property type="entry name" value="tRNA-bd_arm"/>
</dbReference>
<dbReference type="STRING" id="1802557.A3A20_00910"/>
<evidence type="ECO:0000256" key="6">
    <source>
        <dbReference type="ARBA" id="ARBA00022741"/>
    </source>
</evidence>
<feature type="domain" description="Aminoacyl-transfer RNA synthetases class-II family profile" evidence="15">
    <location>
        <begin position="165"/>
        <end position="400"/>
    </location>
</feature>
<dbReference type="EC" id="6.1.1.11" evidence="12"/>
<dbReference type="InterPro" id="IPR002314">
    <property type="entry name" value="aa-tRNA-synt_IIb"/>
</dbReference>
<dbReference type="InterPro" id="IPR006195">
    <property type="entry name" value="aa-tRNA-synth_II"/>
</dbReference>
<accession>A0A1F8DPV0</accession>
<evidence type="ECO:0000256" key="11">
    <source>
        <dbReference type="ARBA" id="ARBA00048823"/>
    </source>
</evidence>
<keyword evidence="7 12" id="KW-0067">ATP-binding</keyword>
<dbReference type="PRINTS" id="PR00981">
    <property type="entry name" value="TRNASYNTHSER"/>
</dbReference>
<evidence type="ECO:0000259" key="15">
    <source>
        <dbReference type="PROSITE" id="PS50862"/>
    </source>
</evidence>
<comment type="domain">
    <text evidence="12">Consists of two distinct domains, a catalytic core and a N-terminal extension that is involved in tRNA binding.</text>
</comment>
<evidence type="ECO:0000313" key="16">
    <source>
        <dbReference type="EMBL" id="OGM90651.1"/>
    </source>
</evidence>
<evidence type="ECO:0000256" key="12">
    <source>
        <dbReference type="HAMAP-Rule" id="MF_00176"/>
    </source>
</evidence>
<dbReference type="Proteomes" id="UP000178946">
    <property type="component" value="Unassembled WGS sequence"/>
</dbReference>
<proteinExistence type="inferred from homology"/>
<dbReference type="InterPro" id="IPR033729">
    <property type="entry name" value="SerRS_core"/>
</dbReference>
<dbReference type="InterPro" id="IPR042103">
    <property type="entry name" value="SerRS_1_N_sf"/>
</dbReference>
<reference evidence="16 17" key="1">
    <citation type="journal article" date="2016" name="Nat. Commun.">
        <title>Thousands of microbial genomes shed light on interconnected biogeochemical processes in an aquifer system.</title>
        <authorList>
            <person name="Anantharaman K."/>
            <person name="Brown C.T."/>
            <person name="Hug L.A."/>
            <person name="Sharon I."/>
            <person name="Castelle C.J."/>
            <person name="Probst A.J."/>
            <person name="Thomas B.C."/>
            <person name="Singh A."/>
            <person name="Wilkins M.J."/>
            <person name="Karaoz U."/>
            <person name="Brodie E.L."/>
            <person name="Williams K.H."/>
            <person name="Hubbard S.S."/>
            <person name="Banfield J.F."/>
        </authorList>
    </citation>
    <scope>NUCLEOTIDE SEQUENCE [LARGE SCALE GENOMIC DNA]</scope>
</reference>
<dbReference type="InterPro" id="IPR045864">
    <property type="entry name" value="aa-tRNA-synth_II/BPL/LPL"/>
</dbReference>
<comment type="caution">
    <text evidence="12">Lacks conserved residue(s) required for the propagation of feature annotation.</text>
</comment>
<evidence type="ECO:0000256" key="9">
    <source>
        <dbReference type="ARBA" id="ARBA00023146"/>
    </source>
</evidence>
<feature type="binding site" evidence="12">
    <location>
        <position position="375"/>
    </location>
    <ligand>
        <name>L-serine</name>
        <dbReference type="ChEBI" id="CHEBI:33384"/>
    </ligand>
</feature>
<dbReference type="AlphaFoldDB" id="A0A1F8DPV0"/>
<dbReference type="PANTHER" id="PTHR43697">
    <property type="entry name" value="SERYL-TRNA SYNTHETASE"/>
    <property type="match status" value="1"/>
</dbReference>
<gene>
    <name evidence="12" type="primary">serS</name>
    <name evidence="16" type="ORF">A3A20_00910</name>
</gene>
<comment type="subunit">
    <text evidence="12">Homodimer. The tRNA molecule binds across the dimer.</text>
</comment>
<dbReference type="SUPFAM" id="SSF55681">
    <property type="entry name" value="Class II aaRS and biotin synthetases"/>
    <property type="match status" value="1"/>
</dbReference>
<evidence type="ECO:0000256" key="3">
    <source>
        <dbReference type="ARBA" id="ARBA00010728"/>
    </source>
</evidence>
<feature type="site" description="Important for serine binding" evidence="13">
    <location>
        <position position="375"/>
    </location>
</feature>
<comment type="catalytic activity">
    <reaction evidence="11 12">
        <text>tRNA(Ser) + L-serine + ATP = L-seryl-tRNA(Ser) + AMP + diphosphate + H(+)</text>
        <dbReference type="Rhea" id="RHEA:12292"/>
        <dbReference type="Rhea" id="RHEA-COMP:9669"/>
        <dbReference type="Rhea" id="RHEA-COMP:9703"/>
        <dbReference type="ChEBI" id="CHEBI:15378"/>
        <dbReference type="ChEBI" id="CHEBI:30616"/>
        <dbReference type="ChEBI" id="CHEBI:33019"/>
        <dbReference type="ChEBI" id="CHEBI:33384"/>
        <dbReference type="ChEBI" id="CHEBI:78442"/>
        <dbReference type="ChEBI" id="CHEBI:78533"/>
        <dbReference type="ChEBI" id="CHEBI:456215"/>
        <dbReference type="EC" id="6.1.1.11"/>
    </reaction>
</comment>
<evidence type="ECO:0000256" key="2">
    <source>
        <dbReference type="ARBA" id="ARBA00005045"/>
    </source>
</evidence>
<feature type="binding site" evidence="13">
    <location>
        <position position="250"/>
    </location>
    <ligand>
        <name>L-serine</name>
        <dbReference type="ChEBI" id="CHEBI:33384"/>
    </ligand>
</feature>
<evidence type="ECO:0000313" key="17">
    <source>
        <dbReference type="Proteomes" id="UP000178946"/>
    </source>
</evidence>
<keyword evidence="4 12" id="KW-0963">Cytoplasm</keyword>
<comment type="function">
    <text evidence="12">Catalyzes the attachment of serine to tRNA(Ser). Is also able to aminoacylate tRNA(Sec) with serine, to form the misacylated tRNA L-seryl-tRNA(Sec), which will be further converted into selenocysteinyl-tRNA(Sec).</text>
</comment>
<dbReference type="Pfam" id="PF00587">
    <property type="entry name" value="tRNA-synt_2b"/>
    <property type="match status" value="1"/>
</dbReference>
<dbReference type="CDD" id="cd00770">
    <property type="entry name" value="SerRS_core"/>
    <property type="match status" value="1"/>
</dbReference>
<dbReference type="GO" id="GO:0005737">
    <property type="term" value="C:cytoplasm"/>
    <property type="evidence" value="ECO:0007669"/>
    <property type="project" value="UniProtKB-SubCell"/>
</dbReference>
<evidence type="ECO:0000256" key="10">
    <source>
        <dbReference type="ARBA" id="ARBA00047929"/>
    </source>
</evidence>
<dbReference type="InterPro" id="IPR002317">
    <property type="entry name" value="Ser-tRNA-ligase_type_1"/>
</dbReference>
<feature type="binding site" evidence="14">
    <location>
        <begin position="266"/>
        <end position="269"/>
    </location>
    <ligand>
        <name>ATP</name>
        <dbReference type="ChEBI" id="CHEBI:30616"/>
    </ligand>
</feature>
<evidence type="ECO:0000256" key="7">
    <source>
        <dbReference type="ARBA" id="ARBA00022840"/>
    </source>
</evidence>
<evidence type="ECO:0000256" key="4">
    <source>
        <dbReference type="ARBA" id="ARBA00022490"/>
    </source>
</evidence>
<feature type="binding site" evidence="13">
    <location>
        <position position="373"/>
    </location>
    <ligand>
        <name>L-serine</name>
        <dbReference type="ChEBI" id="CHEBI:33384"/>
    </ligand>
</feature>
<comment type="pathway">
    <text evidence="2 12">Aminoacyl-tRNA biosynthesis; selenocysteinyl-tRNA(Sec) biosynthesis; L-seryl-tRNA(Sec) from L-serine and tRNA(Sec): step 1/1.</text>
</comment>
<dbReference type="Gene3D" id="1.10.287.40">
    <property type="entry name" value="Serine-tRNA synthetase, tRNA binding domain"/>
    <property type="match status" value="1"/>
</dbReference>
<comment type="caution">
    <text evidence="16">The sequence shown here is derived from an EMBL/GenBank/DDBJ whole genome shotgun (WGS) entry which is preliminary data.</text>
</comment>
<name>A0A1F8DPV0_9BACT</name>
<keyword evidence="5 12" id="KW-0436">Ligase</keyword>
<evidence type="ECO:0000256" key="13">
    <source>
        <dbReference type="PIRSR" id="PIRSR001529-1"/>
    </source>
</evidence>
<comment type="subcellular location">
    <subcellularLocation>
        <location evidence="1 12">Cytoplasm</location>
    </subcellularLocation>
</comment>
<dbReference type="GO" id="GO:0005524">
    <property type="term" value="F:ATP binding"/>
    <property type="evidence" value="ECO:0007669"/>
    <property type="project" value="UniProtKB-UniRule"/>
</dbReference>
<feature type="binding site" evidence="12 13">
    <location>
        <position position="273"/>
    </location>
    <ligand>
        <name>L-serine</name>
        <dbReference type="ChEBI" id="CHEBI:33384"/>
    </ligand>
</feature>